<dbReference type="SUPFAM" id="SSF82199">
    <property type="entry name" value="SET domain"/>
    <property type="match status" value="3"/>
</dbReference>
<keyword evidence="10" id="KW-0805">Transcription regulation</keyword>
<evidence type="ECO:0000256" key="8">
    <source>
        <dbReference type="ARBA" id="ARBA00022771"/>
    </source>
</evidence>
<evidence type="ECO:0000256" key="3">
    <source>
        <dbReference type="ARBA" id="ARBA00022603"/>
    </source>
</evidence>
<keyword evidence="18" id="KW-1185">Reference proteome</keyword>
<dbReference type="SUPFAM" id="SSF57667">
    <property type="entry name" value="beta-beta-alpha zinc fingers"/>
    <property type="match status" value="5"/>
</dbReference>
<dbReference type="FunFam" id="3.30.160.60:FF:002343">
    <property type="entry name" value="Zinc finger protein 33A"/>
    <property type="match status" value="4"/>
</dbReference>
<dbReference type="GO" id="GO:0008270">
    <property type="term" value="F:zinc ion binding"/>
    <property type="evidence" value="ECO:0007669"/>
    <property type="project" value="UniProtKB-KW"/>
</dbReference>
<comment type="subcellular location">
    <subcellularLocation>
        <location evidence="1">Nucleus</location>
    </subcellularLocation>
</comment>
<dbReference type="PROSITE" id="PS00028">
    <property type="entry name" value="ZINC_FINGER_C2H2_1"/>
    <property type="match status" value="12"/>
</dbReference>
<dbReference type="Gene3D" id="2.170.270.10">
    <property type="entry name" value="SET domain"/>
    <property type="match status" value="6"/>
</dbReference>
<dbReference type="SMART" id="SM00317">
    <property type="entry name" value="SET"/>
    <property type="match status" value="3"/>
</dbReference>
<dbReference type="PROSITE" id="PS50280">
    <property type="entry name" value="SET"/>
    <property type="match status" value="3"/>
</dbReference>
<feature type="domain" description="C2H2-type" evidence="15">
    <location>
        <begin position="1685"/>
        <end position="1712"/>
    </location>
</feature>
<evidence type="ECO:0000259" key="15">
    <source>
        <dbReference type="PROSITE" id="PS50157"/>
    </source>
</evidence>
<dbReference type="Pfam" id="PF00096">
    <property type="entry name" value="zf-C2H2"/>
    <property type="match status" value="7"/>
</dbReference>
<dbReference type="SMART" id="SM00355">
    <property type="entry name" value="ZnF_C2H2"/>
    <property type="match status" value="12"/>
</dbReference>
<evidence type="ECO:0000256" key="1">
    <source>
        <dbReference type="ARBA" id="ARBA00004123"/>
    </source>
</evidence>
<dbReference type="GO" id="GO:0032259">
    <property type="term" value="P:methylation"/>
    <property type="evidence" value="ECO:0007669"/>
    <property type="project" value="UniProtKB-KW"/>
</dbReference>
<feature type="domain" description="C2H2-type" evidence="15">
    <location>
        <begin position="1601"/>
        <end position="1628"/>
    </location>
</feature>
<feature type="compositionally biased region" description="Polar residues" evidence="14">
    <location>
        <begin position="391"/>
        <end position="401"/>
    </location>
</feature>
<dbReference type="CDD" id="cd19193">
    <property type="entry name" value="PR-SET_PRDM7_9"/>
    <property type="match status" value="3"/>
</dbReference>
<feature type="domain" description="C2H2-type" evidence="15">
    <location>
        <begin position="1629"/>
        <end position="1656"/>
    </location>
</feature>
<evidence type="ECO:0000256" key="4">
    <source>
        <dbReference type="ARBA" id="ARBA00022679"/>
    </source>
</evidence>
<keyword evidence="4" id="KW-0808">Transferase</keyword>
<dbReference type="GO" id="GO:0042054">
    <property type="term" value="F:histone methyltransferase activity"/>
    <property type="evidence" value="ECO:0007669"/>
    <property type="project" value="InterPro"/>
</dbReference>
<accession>A0AA88MKK2</accession>
<dbReference type="GO" id="GO:0010468">
    <property type="term" value="P:regulation of gene expression"/>
    <property type="evidence" value="ECO:0007669"/>
    <property type="project" value="TreeGrafter"/>
</dbReference>
<dbReference type="EMBL" id="JAVHJS010000013">
    <property type="protein sequence ID" value="KAK2838297.1"/>
    <property type="molecule type" value="Genomic_DNA"/>
</dbReference>
<evidence type="ECO:0000256" key="12">
    <source>
        <dbReference type="ARBA" id="ARBA00023242"/>
    </source>
</evidence>
<dbReference type="PANTHER" id="PTHR16515">
    <property type="entry name" value="PR DOMAIN ZINC FINGER PROTEIN"/>
    <property type="match status" value="1"/>
</dbReference>
<dbReference type="FunFam" id="3.30.160.60:FF:000358">
    <property type="entry name" value="zinc finger protein 24"/>
    <property type="match status" value="1"/>
</dbReference>
<dbReference type="InterPro" id="IPR036236">
    <property type="entry name" value="Znf_C2H2_sf"/>
</dbReference>
<keyword evidence="7" id="KW-0677">Repeat</keyword>
<keyword evidence="3" id="KW-0489">Methyltransferase</keyword>
<keyword evidence="12" id="KW-0539">Nucleus</keyword>
<feature type="domain" description="C2H2-type" evidence="15">
    <location>
        <begin position="263"/>
        <end position="291"/>
    </location>
</feature>
<comment type="similarity">
    <text evidence="2">Belongs to the krueppel C2H2-type zinc-finger protein family.</text>
</comment>
<feature type="domain" description="C2H2-type" evidence="15">
    <location>
        <begin position="1517"/>
        <end position="1544"/>
    </location>
</feature>
<evidence type="ECO:0000256" key="7">
    <source>
        <dbReference type="ARBA" id="ARBA00022737"/>
    </source>
</evidence>
<dbReference type="InterPro" id="IPR044417">
    <property type="entry name" value="PRDM7_9_PR-SET"/>
</dbReference>
<feature type="region of interest" description="Disordered" evidence="14">
    <location>
        <begin position="1"/>
        <end position="56"/>
    </location>
</feature>
<evidence type="ECO:0000259" key="16">
    <source>
        <dbReference type="PROSITE" id="PS50280"/>
    </source>
</evidence>
<feature type="domain" description="C2H2-type" evidence="15">
    <location>
        <begin position="1741"/>
        <end position="1765"/>
    </location>
</feature>
<dbReference type="Pfam" id="PF21549">
    <property type="entry name" value="PRDM2_PR"/>
    <property type="match status" value="5"/>
</dbReference>
<dbReference type="Gene3D" id="3.30.160.60">
    <property type="entry name" value="Classic Zinc Finger"/>
    <property type="match status" value="9"/>
</dbReference>
<feature type="domain" description="C2H2-type" evidence="15">
    <location>
        <begin position="1545"/>
        <end position="1572"/>
    </location>
</feature>
<feature type="domain" description="C2H2-type" evidence="15">
    <location>
        <begin position="1573"/>
        <end position="1600"/>
    </location>
</feature>
<feature type="domain" description="SET" evidence="16">
    <location>
        <begin position="466"/>
        <end position="580"/>
    </location>
</feature>
<dbReference type="GO" id="GO:0005634">
    <property type="term" value="C:nucleus"/>
    <property type="evidence" value="ECO:0007669"/>
    <property type="project" value="UniProtKB-SubCell"/>
</dbReference>
<feature type="domain" description="C2H2-type" evidence="15">
    <location>
        <begin position="1464"/>
        <end position="1492"/>
    </location>
</feature>
<keyword evidence="9" id="KW-0862">Zinc</keyword>
<evidence type="ECO:0000256" key="11">
    <source>
        <dbReference type="ARBA" id="ARBA00023163"/>
    </source>
</evidence>
<feature type="domain" description="SET" evidence="16">
    <location>
        <begin position="118"/>
        <end position="232"/>
    </location>
</feature>
<evidence type="ECO:0000256" key="14">
    <source>
        <dbReference type="SAM" id="MobiDB-lite"/>
    </source>
</evidence>
<dbReference type="PROSITE" id="PS50157">
    <property type="entry name" value="ZINC_FINGER_C2H2_2"/>
    <property type="match status" value="12"/>
</dbReference>
<feature type="domain" description="C2H2-type" evidence="15">
    <location>
        <begin position="610"/>
        <end position="638"/>
    </location>
</feature>
<feature type="domain" description="SET" evidence="16">
    <location>
        <begin position="1318"/>
        <end position="1432"/>
    </location>
</feature>
<protein>
    <submittedName>
        <fullName evidence="17">Uncharacterized protein</fullName>
    </submittedName>
</protein>
<feature type="domain" description="C2H2-type" evidence="15">
    <location>
        <begin position="1713"/>
        <end position="1740"/>
    </location>
</feature>
<feature type="compositionally biased region" description="Basic and acidic residues" evidence="14">
    <location>
        <begin position="23"/>
        <end position="35"/>
    </location>
</feature>
<reference evidence="17" key="1">
    <citation type="submission" date="2023-08" db="EMBL/GenBank/DDBJ databases">
        <title>Pelteobagrus vachellii genome.</title>
        <authorList>
            <person name="Liu H."/>
        </authorList>
    </citation>
    <scope>NUCLEOTIDE SEQUENCE</scope>
    <source>
        <strain evidence="17">PRFRI_2022a</strain>
        <tissue evidence="17">Muscle</tissue>
    </source>
</reference>
<name>A0AA88MKK2_TACVA</name>
<keyword evidence="5" id="KW-0949">S-adenosyl-L-methionine</keyword>
<dbReference type="FunFam" id="3.30.160.60:FF:002507">
    <property type="match status" value="1"/>
</dbReference>
<dbReference type="PANTHER" id="PTHR16515:SF58">
    <property type="entry name" value="ZINC FINGER PROTEIN 22"/>
    <property type="match status" value="1"/>
</dbReference>
<proteinExistence type="inferred from homology"/>
<dbReference type="FunFam" id="3.30.160.60:FF:001270">
    <property type="entry name" value="zinc finger protein 583 isoform X1"/>
    <property type="match status" value="1"/>
</dbReference>
<evidence type="ECO:0000256" key="9">
    <source>
        <dbReference type="ARBA" id="ARBA00022833"/>
    </source>
</evidence>
<dbReference type="InterPro" id="IPR050331">
    <property type="entry name" value="Zinc_finger"/>
</dbReference>
<feature type="compositionally biased region" description="Polar residues" evidence="14">
    <location>
        <begin position="1"/>
        <end position="14"/>
    </location>
</feature>
<evidence type="ECO:0000313" key="18">
    <source>
        <dbReference type="Proteomes" id="UP001187315"/>
    </source>
</evidence>
<evidence type="ECO:0000256" key="2">
    <source>
        <dbReference type="ARBA" id="ARBA00006991"/>
    </source>
</evidence>
<feature type="domain" description="C2H2-type" evidence="15">
    <location>
        <begin position="1657"/>
        <end position="1684"/>
    </location>
</feature>
<organism evidence="17 18">
    <name type="scientific">Tachysurus vachellii</name>
    <name type="common">Darkbarbel catfish</name>
    <name type="synonym">Pelteobagrus vachellii</name>
    <dbReference type="NCBI Taxonomy" id="175792"/>
    <lineage>
        <taxon>Eukaryota</taxon>
        <taxon>Metazoa</taxon>
        <taxon>Chordata</taxon>
        <taxon>Craniata</taxon>
        <taxon>Vertebrata</taxon>
        <taxon>Euteleostomi</taxon>
        <taxon>Actinopterygii</taxon>
        <taxon>Neopterygii</taxon>
        <taxon>Teleostei</taxon>
        <taxon>Ostariophysi</taxon>
        <taxon>Siluriformes</taxon>
        <taxon>Bagridae</taxon>
        <taxon>Tachysurus</taxon>
    </lineage>
</organism>
<feature type="region of interest" description="Disordered" evidence="14">
    <location>
        <begin position="378"/>
        <end position="401"/>
    </location>
</feature>
<dbReference type="FunFam" id="3.30.160.60:FF:001530">
    <property type="entry name" value="Zinc finger protein 268"/>
    <property type="match status" value="1"/>
</dbReference>
<evidence type="ECO:0000256" key="5">
    <source>
        <dbReference type="ARBA" id="ARBA00022691"/>
    </source>
</evidence>
<sequence length="1765" mass="201128">MELCSTSDGRTSRSVGHVPPVEQQDRDFWKKPLKEEETEEDDFYGGTSSSVEEAEDQQNREFQIMIKEEEPKHDDYLYCEDCKSFFVNKCEVHGPALFIPDVAVPLGVSDRATQTLPPGLEIRKSSIPDAGLGVFNNSDTIPVGAHFGPYQGDIVEREEAMNSSYSWVIHKSEQCENYIDATSEMRSNWMRYVNCARNDEEHNLVPFQYRGVIMYRCCRSVEPGQELLLWYEEEFSEDPSTTFNSIWNRKCFVNGMKTVLQVFSCSSCPLSYTSKIYLHKHIKRCHHEEYVRLLRSGEIKYESLVTSKASIQSSAVAFDSLKTEDRCFQVGSETCGDQLGDDMQMELCSTSDGRTSSSVGHVPPVEQKDRDFWKKPLKEEETDEDEDFINGGTSSSLEDLTPEDQQNLGLQIILKEEEPEHDDYLYCEDCKSFFVNKCEVHGPALFIPDVAVPLGVSDRARQTLPPGLEIRKSSIPDSGLGVFNNSDTIPLGAHFGPYQGDMVEREEAMNSSYSWVVYQSEQCEKYIDATSEMNSNWMRYVNCARNEREQNLVAFQYQGGILYRCSQPIEPGQELLMWYEEDYAKDVTFDYLWNKKCSENSMTYTFLQVFTCSLCPLSYTSEIYLHKHIKRCHYEEYLRRLNSGEIVGLPEAKCSFRSALNSEEQKKTRAATAEELLHHSRMPRKGKRSQAQKLRWRKFTWKNLEDEQTRLSRINKDQLGDDMQMELCSTSDGRTSKSVGHVPPVEQQDREFWKKPLKEEETDKDKGYFYGASSSSVEVISPEEHKGHTGGFQIIVKDKPRHDDYLYCEDCKSFFVNKCEVHGPALFIPDVAVPLGVSDRATQTVPPGLEIRKSSIPDVAVPLGVSDRATQTLPPGLEIRKSSIPPGLEIRKSRIPDVVVPLGVSDRATQTVPPGLEIRKSSIPDVAVPLGVSDRATQTLPPGLEIRKSSIPPGLEIRKSSIPDSGLGVFNNSDTIPVGAHFGPYQGDTVEREEAMNSSYSWEDQLGDDMQMELCSTSDGRTSRSVGHVPPMEQQDREFWKKPLKEEETDKDEDYFYGASSSSVEVISPEEHKGHTGGFQIIVKDKPRHDDYLYCEDCKSFFVNKCEVHGPALFIPDVAVPLGVSDRATQTLPPGLEICKSSIPDSGLGVFNNSDTIPVGAHFGPYQGDMVEREEAMNSSYSWEDQLGDDMQMELCSTSDGRTSRSVGHVPPVEQQDREFWKKTLKEEETDKDEDYFYGVSTTSSSSVEVITPEEHKGHTGGFQIIVKDKPRHDDYLYCEDCKSFFVNKCEVHGPALFIPDVAVPLGVSDRATQTLPPGLEIRKSSIPDSGLGVFNNSDTIPVGAHFGPYQGDMVEREEAMNSSYSWVIYESKQCEKYIDATSEVHSNWMRYVNCARNDEEQNLVVFQYQRGIMYRCCRPIKPGQELSLWYDEEYVKYAGITFDYIWNKKCSINSKDNTLTQVFTCSLCPVSYTVQIYLYKHIRRCHNEEYVKLFKSGEIADLLTDTSQKPLQRKNYHCAYCGKGFTYQRNLQQHQHCHTGESLYQCSQCGKSFTLQSSLQLHQRIHTGEKPYECPRCLESFNDQIDLQAHQHIHRGDKPYECLQCGKSFSERGALQRHQHIHTGKKPYHCLECGRSFTQQCNLQIHQRIHTGEKPYHCSQCGKSFNQQSNLQKHQHIHTGEKPYRCSDCGKSFTQQSNLQKHRRIHTGEKPYHCSQCGKSFNQQSNLRKHQRVHTGEKPYHCLTCGKSFSDRCNLKTHQRTTHS</sequence>
<evidence type="ECO:0000256" key="6">
    <source>
        <dbReference type="ARBA" id="ARBA00022723"/>
    </source>
</evidence>
<dbReference type="InterPro" id="IPR046341">
    <property type="entry name" value="SET_dom_sf"/>
</dbReference>
<evidence type="ECO:0000313" key="17">
    <source>
        <dbReference type="EMBL" id="KAK2838297.1"/>
    </source>
</evidence>
<evidence type="ECO:0000256" key="13">
    <source>
        <dbReference type="PROSITE-ProRule" id="PRU00042"/>
    </source>
</evidence>
<keyword evidence="8 13" id="KW-0863">Zinc-finger</keyword>
<keyword evidence="6" id="KW-0479">Metal-binding</keyword>
<dbReference type="InterPro" id="IPR013087">
    <property type="entry name" value="Znf_C2H2_type"/>
</dbReference>
<keyword evidence="11" id="KW-0804">Transcription</keyword>
<dbReference type="Proteomes" id="UP001187315">
    <property type="component" value="Unassembled WGS sequence"/>
</dbReference>
<gene>
    <name evidence="17" type="ORF">Q7C36_013111</name>
</gene>
<comment type="caution">
    <text evidence="17">The sequence shown here is derived from an EMBL/GenBank/DDBJ whole genome shotgun (WGS) entry which is preliminary data.</text>
</comment>
<evidence type="ECO:0000256" key="10">
    <source>
        <dbReference type="ARBA" id="ARBA00023015"/>
    </source>
</evidence>
<dbReference type="InterPro" id="IPR001214">
    <property type="entry name" value="SET_dom"/>
</dbReference>